<accession>A0A3S1BYG5</accession>
<comment type="caution">
    <text evidence="2">The sequence shown here is derived from an EMBL/GenBank/DDBJ whole genome shotgun (WGS) entry which is preliminary data.</text>
</comment>
<dbReference type="Gene3D" id="3.40.50.1820">
    <property type="entry name" value="alpha/beta hydrolase"/>
    <property type="match status" value="1"/>
</dbReference>
<name>A0A3S1BYG5_ELYCH</name>
<protein>
    <recommendedName>
        <fullName evidence="1">AB hydrolase-1 domain-containing protein</fullName>
    </recommendedName>
</protein>
<evidence type="ECO:0000313" key="3">
    <source>
        <dbReference type="Proteomes" id="UP000271974"/>
    </source>
</evidence>
<dbReference type="PANTHER" id="PTHR46331:SF2">
    <property type="entry name" value="VALACYCLOVIR HYDROLASE"/>
    <property type="match status" value="1"/>
</dbReference>
<dbReference type="STRING" id="188477.A0A3S1BYG5"/>
<dbReference type="AlphaFoldDB" id="A0A3S1BYG5"/>
<dbReference type="InterPro" id="IPR000073">
    <property type="entry name" value="AB_hydrolase_1"/>
</dbReference>
<dbReference type="OrthoDB" id="10028263at2759"/>
<sequence length="335" mass="38137">MARFSSCHRLGTLFKHISHNSQHLKAETNIKSSSSRSMHTFLAVAQTRGSPLFDLEERCKLTSITRNLSRPSARHISSLKQRVNGIDIHYEKTGEGDHPVLLMPGALGCARTDFEHQLNGLSREKYTIIAMDPRGYGKSRPPDRDWPVNFLQRDAEDAAALMKALSFPRYSILGWSDGANSTMILSGANPGNVISLVIWGGNSYVSDHDMKLYKAIENLEKWSPRMKQPFVDLYGEEYFQRMWAGWCNVQREIFNKRNGDICIGSLPNIKCSTLLVNGVKDALVPQEQPLFLQKHIVNCRMVNWPEGKHNLHIRYSKEFNALAEEFLDKEFSQQL</sequence>
<proteinExistence type="predicted"/>
<dbReference type="EMBL" id="RQTK01000003">
    <property type="protein sequence ID" value="RUS91988.1"/>
    <property type="molecule type" value="Genomic_DNA"/>
</dbReference>
<organism evidence="2 3">
    <name type="scientific">Elysia chlorotica</name>
    <name type="common">Eastern emerald elysia</name>
    <name type="synonym">Sea slug</name>
    <dbReference type="NCBI Taxonomy" id="188477"/>
    <lineage>
        <taxon>Eukaryota</taxon>
        <taxon>Metazoa</taxon>
        <taxon>Spiralia</taxon>
        <taxon>Lophotrochozoa</taxon>
        <taxon>Mollusca</taxon>
        <taxon>Gastropoda</taxon>
        <taxon>Heterobranchia</taxon>
        <taxon>Euthyneura</taxon>
        <taxon>Panpulmonata</taxon>
        <taxon>Sacoglossa</taxon>
        <taxon>Placobranchoidea</taxon>
        <taxon>Plakobranchidae</taxon>
        <taxon>Elysia</taxon>
    </lineage>
</organism>
<feature type="domain" description="AB hydrolase-1" evidence="1">
    <location>
        <begin position="99"/>
        <end position="231"/>
    </location>
</feature>
<evidence type="ECO:0000259" key="1">
    <source>
        <dbReference type="Pfam" id="PF00561"/>
    </source>
</evidence>
<dbReference type="InterPro" id="IPR029058">
    <property type="entry name" value="AB_hydrolase_fold"/>
</dbReference>
<gene>
    <name evidence="2" type="ORF">EGW08_000201</name>
</gene>
<dbReference type="SUPFAM" id="SSF53474">
    <property type="entry name" value="alpha/beta-Hydrolases"/>
    <property type="match status" value="1"/>
</dbReference>
<dbReference type="Pfam" id="PF00561">
    <property type="entry name" value="Abhydrolase_1"/>
    <property type="match status" value="1"/>
</dbReference>
<dbReference type="Proteomes" id="UP000271974">
    <property type="component" value="Unassembled WGS sequence"/>
</dbReference>
<reference evidence="2 3" key="1">
    <citation type="submission" date="2019-01" db="EMBL/GenBank/DDBJ databases">
        <title>A draft genome assembly of the solar-powered sea slug Elysia chlorotica.</title>
        <authorList>
            <person name="Cai H."/>
            <person name="Li Q."/>
            <person name="Fang X."/>
            <person name="Li J."/>
            <person name="Curtis N.E."/>
            <person name="Altenburger A."/>
            <person name="Shibata T."/>
            <person name="Feng M."/>
            <person name="Maeda T."/>
            <person name="Schwartz J.A."/>
            <person name="Shigenobu S."/>
            <person name="Lundholm N."/>
            <person name="Nishiyama T."/>
            <person name="Yang H."/>
            <person name="Hasebe M."/>
            <person name="Li S."/>
            <person name="Pierce S.K."/>
            <person name="Wang J."/>
        </authorList>
    </citation>
    <scope>NUCLEOTIDE SEQUENCE [LARGE SCALE GENOMIC DNA]</scope>
    <source>
        <strain evidence="2">EC2010</strain>
        <tissue evidence="2">Whole organism of an adult</tissue>
    </source>
</reference>
<keyword evidence="3" id="KW-1185">Reference proteome</keyword>
<evidence type="ECO:0000313" key="2">
    <source>
        <dbReference type="EMBL" id="RUS91988.1"/>
    </source>
</evidence>
<dbReference type="PANTHER" id="PTHR46331">
    <property type="entry name" value="VALACYCLOVIR HYDROLASE"/>
    <property type="match status" value="1"/>
</dbReference>
<dbReference type="GO" id="GO:0017171">
    <property type="term" value="F:serine hydrolase activity"/>
    <property type="evidence" value="ECO:0007669"/>
    <property type="project" value="TreeGrafter"/>
</dbReference>